<dbReference type="PROSITE" id="PS50109">
    <property type="entry name" value="HIS_KIN"/>
    <property type="match status" value="1"/>
</dbReference>
<sequence>MLRPLKPGNDVRFDDSLKTILAADMATDFGAQSAWRQLVDLMGRGRAVVDEPAIARLRLLRQAVPIEVRAASARALAFAKPDARLVGFFAEDVLAIAAPVLRTATLEPDDWLALLPRLTPPSRSVLRHRRDLPAEVQRGLQSFGPTDFVLPQPEAPIEIEMAEAEPVVPEPIAPKLVPIEQAPVRDEPVAKLPEPAPADIPELSLYAAPLSETPFMALGAVARGLPFVAEAFRHAKLAETEPTVVEPAGPAPADRFEISDLVARIEAFNRDRTVDAAPPAPAAADVEGFRFETDAQGIIRMVDGVARSALVGVSLAYAAQQGEAHLDGVAAGAFRRRSRFSDARLEVGGLSDAFGSWRLSGVPAFEHASGRFIGFRGTGRRPRRDETAEPVRVSSPVSDSLRQLVHELRTPTNAIAGFAELIETQLLGPVSPTYRDRATTIRTQAGDLLAAIDDLDTAARIEGRALDLRPTTVPVRALLDRVVRDLQPLATLRGTSLGVAMPAGDCDILGDDRAVERLIGRLLAALVSAGRKGEQLGVVVRPVSDTVTIEFGRPAALAAHATDVLLSIDAEHESDGDGAPLLGTGFALRLAQNLAVELGGVLTIGADRLTLQLPAADTVDAERTADEQR</sequence>
<dbReference type="InterPro" id="IPR050736">
    <property type="entry name" value="Sensor_HK_Regulatory"/>
</dbReference>
<accession>A0A2T5U0Y6</accession>
<dbReference type="Gene3D" id="1.10.287.130">
    <property type="match status" value="1"/>
</dbReference>
<dbReference type="AlphaFoldDB" id="A0A2T5U0Y6"/>
<dbReference type="GO" id="GO:0000155">
    <property type="term" value="F:phosphorelay sensor kinase activity"/>
    <property type="evidence" value="ECO:0007669"/>
    <property type="project" value="InterPro"/>
</dbReference>
<evidence type="ECO:0000256" key="1">
    <source>
        <dbReference type="ARBA" id="ARBA00000085"/>
    </source>
</evidence>
<dbReference type="EC" id="2.7.13.3" evidence="2"/>
<evidence type="ECO:0000256" key="2">
    <source>
        <dbReference type="ARBA" id="ARBA00012438"/>
    </source>
</evidence>
<evidence type="ECO:0000259" key="6">
    <source>
        <dbReference type="PROSITE" id="PS50109"/>
    </source>
</evidence>
<dbReference type="RefSeq" id="WP_244187149.1">
    <property type="nucleotide sequence ID" value="NZ_QAYE01000008.1"/>
</dbReference>
<protein>
    <recommendedName>
        <fullName evidence="2">histidine kinase</fullName>
        <ecNumber evidence="2">2.7.13.3</ecNumber>
    </recommendedName>
</protein>
<dbReference type="PANTHER" id="PTHR43711">
    <property type="entry name" value="TWO-COMPONENT HISTIDINE KINASE"/>
    <property type="match status" value="1"/>
</dbReference>
<comment type="caution">
    <text evidence="7">The sequence shown here is derived from an EMBL/GenBank/DDBJ whole genome shotgun (WGS) entry which is preliminary data.</text>
</comment>
<dbReference type="PANTHER" id="PTHR43711:SF1">
    <property type="entry name" value="HISTIDINE KINASE 1"/>
    <property type="match status" value="1"/>
</dbReference>
<dbReference type="GeneID" id="91007150"/>
<dbReference type="SMART" id="SM00388">
    <property type="entry name" value="HisKA"/>
    <property type="match status" value="1"/>
</dbReference>
<dbReference type="EMBL" id="QAYE01000008">
    <property type="protein sequence ID" value="PTW45158.1"/>
    <property type="molecule type" value="Genomic_DNA"/>
</dbReference>
<dbReference type="CDD" id="cd00082">
    <property type="entry name" value="HisKA"/>
    <property type="match status" value="1"/>
</dbReference>
<dbReference type="SUPFAM" id="SSF55874">
    <property type="entry name" value="ATPase domain of HSP90 chaperone/DNA topoisomerase II/histidine kinase"/>
    <property type="match status" value="1"/>
</dbReference>
<evidence type="ECO:0000313" key="7">
    <source>
        <dbReference type="EMBL" id="PTW45158.1"/>
    </source>
</evidence>
<feature type="domain" description="Histidine kinase" evidence="6">
    <location>
        <begin position="403"/>
        <end position="604"/>
    </location>
</feature>
<evidence type="ECO:0000256" key="5">
    <source>
        <dbReference type="ARBA" id="ARBA00023012"/>
    </source>
</evidence>
<gene>
    <name evidence="7" type="ORF">C8J25_108252</name>
</gene>
<dbReference type="Pfam" id="PF00512">
    <property type="entry name" value="HisKA"/>
    <property type="match status" value="1"/>
</dbReference>
<keyword evidence="3" id="KW-0808">Transferase</keyword>
<dbReference type="InterPro" id="IPR005467">
    <property type="entry name" value="His_kinase_dom"/>
</dbReference>
<name>A0A2T5U0Y6_9SPHN</name>
<dbReference type="SUPFAM" id="SSF47384">
    <property type="entry name" value="Homodimeric domain of signal transducing histidine kinase"/>
    <property type="match status" value="1"/>
</dbReference>
<evidence type="ECO:0000256" key="3">
    <source>
        <dbReference type="ARBA" id="ARBA00022679"/>
    </source>
</evidence>
<evidence type="ECO:0000313" key="8">
    <source>
        <dbReference type="Proteomes" id="UP000244013"/>
    </source>
</evidence>
<dbReference type="InterPro" id="IPR036890">
    <property type="entry name" value="HATPase_C_sf"/>
</dbReference>
<dbReference type="InterPro" id="IPR036097">
    <property type="entry name" value="HisK_dim/P_sf"/>
</dbReference>
<evidence type="ECO:0000256" key="4">
    <source>
        <dbReference type="ARBA" id="ARBA00022777"/>
    </source>
</evidence>
<dbReference type="Proteomes" id="UP000244013">
    <property type="component" value="Unassembled WGS sequence"/>
</dbReference>
<reference evidence="7 8" key="1">
    <citation type="submission" date="2018-04" db="EMBL/GenBank/DDBJ databases">
        <title>Genomic Encyclopedia of Type Strains, Phase III (KMG-III): the genomes of soil and plant-associated and newly described type strains.</title>
        <authorList>
            <person name="Whitman W."/>
        </authorList>
    </citation>
    <scope>NUCLEOTIDE SEQUENCE [LARGE SCALE GENOMIC DNA]</scope>
    <source>
        <strain evidence="7 8">MA-olki</strain>
    </source>
</reference>
<organism evidence="7 8">
    <name type="scientific">Sphingomonas faeni</name>
    <dbReference type="NCBI Taxonomy" id="185950"/>
    <lineage>
        <taxon>Bacteria</taxon>
        <taxon>Pseudomonadati</taxon>
        <taxon>Pseudomonadota</taxon>
        <taxon>Alphaproteobacteria</taxon>
        <taxon>Sphingomonadales</taxon>
        <taxon>Sphingomonadaceae</taxon>
        <taxon>Sphingomonas</taxon>
    </lineage>
</organism>
<proteinExistence type="predicted"/>
<keyword evidence="5" id="KW-0902">Two-component regulatory system</keyword>
<comment type="catalytic activity">
    <reaction evidence="1">
        <text>ATP + protein L-histidine = ADP + protein N-phospho-L-histidine.</text>
        <dbReference type="EC" id="2.7.13.3"/>
    </reaction>
</comment>
<dbReference type="InterPro" id="IPR003661">
    <property type="entry name" value="HisK_dim/P_dom"/>
</dbReference>
<keyword evidence="4" id="KW-0418">Kinase</keyword>